<dbReference type="InterPro" id="IPR044820">
    <property type="entry name" value="AGD14-like"/>
</dbReference>
<dbReference type="Pfam" id="PF01412">
    <property type="entry name" value="ArfGap"/>
    <property type="match status" value="1"/>
</dbReference>
<reference evidence="8" key="1">
    <citation type="submission" date="2025-08" db="UniProtKB">
        <authorList>
            <consortium name="RefSeq"/>
        </authorList>
    </citation>
    <scope>IDENTIFICATION</scope>
    <source>
        <tissue evidence="8">Leaf</tissue>
    </source>
</reference>
<dbReference type="InterPro" id="IPR037278">
    <property type="entry name" value="ARFGAP/RecO"/>
</dbReference>
<dbReference type="AlphaFoldDB" id="A0A6J0ZRB8"/>
<dbReference type="FunFam" id="1.10.220.150:FF:000005">
    <property type="entry name" value="Arf-GAP domain and FG repeat-containing protein 1"/>
    <property type="match status" value="1"/>
</dbReference>
<evidence type="ECO:0000313" key="7">
    <source>
        <dbReference type="Proteomes" id="UP000504621"/>
    </source>
</evidence>
<gene>
    <name evidence="8" type="primary">LOC110411420</name>
</gene>
<dbReference type="SUPFAM" id="SSF57863">
    <property type="entry name" value="ArfGap/RecO-like zinc finger"/>
    <property type="match status" value="1"/>
</dbReference>
<dbReference type="OrthoDB" id="6036at2759"/>
<dbReference type="PANTHER" id="PTHR46085">
    <property type="entry name" value="ARFGAP/RECO-RELATED"/>
    <property type="match status" value="1"/>
</dbReference>
<keyword evidence="2 4" id="KW-0863">Zinc-finger</keyword>
<accession>A0A6J0ZRB8</accession>
<dbReference type="PRINTS" id="PR00405">
    <property type="entry name" value="REVINTRACTNG"/>
</dbReference>
<feature type="domain" description="Arf-GAP" evidence="6">
    <location>
        <begin position="13"/>
        <end position="131"/>
    </location>
</feature>
<dbReference type="Proteomes" id="UP000504621">
    <property type="component" value="Unplaced"/>
</dbReference>
<evidence type="ECO:0000256" key="1">
    <source>
        <dbReference type="ARBA" id="ARBA00022723"/>
    </source>
</evidence>
<organism evidence="7 8">
    <name type="scientific">Herrania umbratica</name>
    <dbReference type="NCBI Taxonomy" id="108875"/>
    <lineage>
        <taxon>Eukaryota</taxon>
        <taxon>Viridiplantae</taxon>
        <taxon>Streptophyta</taxon>
        <taxon>Embryophyta</taxon>
        <taxon>Tracheophyta</taxon>
        <taxon>Spermatophyta</taxon>
        <taxon>Magnoliopsida</taxon>
        <taxon>eudicotyledons</taxon>
        <taxon>Gunneridae</taxon>
        <taxon>Pentapetalae</taxon>
        <taxon>rosids</taxon>
        <taxon>malvids</taxon>
        <taxon>Malvales</taxon>
        <taxon>Malvaceae</taxon>
        <taxon>Byttnerioideae</taxon>
        <taxon>Herrania</taxon>
    </lineage>
</organism>
<name>A0A6J0ZRB8_9ROSI</name>
<dbReference type="InterPro" id="IPR038508">
    <property type="entry name" value="ArfGAP_dom_sf"/>
</dbReference>
<feature type="region of interest" description="Disordered" evidence="5">
    <location>
        <begin position="371"/>
        <end position="391"/>
    </location>
</feature>
<evidence type="ECO:0000256" key="5">
    <source>
        <dbReference type="SAM" id="MobiDB-lite"/>
    </source>
</evidence>
<feature type="compositionally biased region" description="Polar residues" evidence="5">
    <location>
        <begin position="689"/>
        <end position="704"/>
    </location>
</feature>
<dbReference type="Gene3D" id="1.10.220.150">
    <property type="entry name" value="Arf GTPase activating protein"/>
    <property type="match status" value="1"/>
</dbReference>
<sequence length="715" mass="76876">MGNKKIKEDDKTERTIRALLKLPENKRCINCNLLGPQYVCTTFWTFVCTTCSGIHREFTHRVKSVSMAKFSEEEVNALQAAGNERARQIYFKAWDPQRNSLPDGSNLHRLRDFIKHVYLERKYTGERPDRLPSLRLGHRAGSSESRKFSVFSGISKSPLYEDSHEWSSNEGSSPAGRSDAVRGYYTERSSPRFAQENSRYGGFRRNPLCIEIVDNRLRSDGCGSARRQNKHSFSHREPVARSGSSDHQKNMGRSVSPVVRPVRDILGESAPTLHVVEHSKANAGKDPDGSAINQKIASSGGMESLIDFGMDSEPSNAVAAPDTQQIPPSRDAGDQSSDELSSKDKAPPASSANSLEFLLFDLSTPSVEPVDNVSAVPGTTEAPSTASGQNISVDSVSPAAPAEQILALTSIGSSTMPPVINVLQKPSNAGPLQATTHINGDYRVRAPEGQQKHQFFMFSVSDNCFTSQQSNTTVEASHSQLGTSLLMLNAQQSSNVSIEQSFQAPSKSAEETSYKDGAQSLSAETKSSGRKELPEDLFSTSYASAAAAVPGWQYGLQHGTGFGMQYYPDAVHAAAFPSTAKANPFDLNSDTTPEQAPSFPSMAYLPGALPSVQVPTGLPDTTGFDAHSSGMASHSSYLASLMTPESPFTSAMPSDAYMGDQSHIGVPPSRSQVIGGFGSDEFSWGSVCTTQEPTGGHSASSSPLSFPKMGANPFG</sequence>
<feature type="region of interest" description="Disordered" evidence="5">
    <location>
        <begin position="689"/>
        <end position="715"/>
    </location>
</feature>
<evidence type="ECO:0000259" key="6">
    <source>
        <dbReference type="PROSITE" id="PS50115"/>
    </source>
</evidence>
<dbReference type="InterPro" id="IPR001164">
    <property type="entry name" value="ArfGAP_dom"/>
</dbReference>
<feature type="compositionally biased region" description="Basic and acidic residues" evidence="5">
    <location>
        <begin position="234"/>
        <end position="249"/>
    </location>
</feature>
<keyword evidence="3" id="KW-0862">Zinc</keyword>
<feature type="region of interest" description="Disordered" evidence="5">
    <location>
        <begin position="220"/>
        <end position="259"/>
    </location>
</feature>
<feature type="region of interest" description="Disordered" evidence="5">
    <location>
        <begin position="307"/>
        <end position="350"/>
    </location>
</feature>
<keyword evidence="1" id="KW-0479">Metal-binding</keyword>
<feature type="region of interest" description="Disordered" evidence="5">
    <location>
        <begin position="499"/>
        <end position="532"/>
    </location>
</feature>
<protein>
    <submittedName>
        <fullName evidence="8">Probable ADP-ribosylation factor GTPase-activating protein AGD14</fullName>
    </submittedName>
</protein>
<proteinExistence type="predicted"/>
<dbReference type="GeneID" id="110411420"/>
<dbReference type="PANTHER" id="PTHR46085:SF16">
    <property type="entry name" value="ARFGAP_RECO-LIKE ZINC FINGER DOMAIN-CONTAINING PROTEIN"/>
    <property type="match status" value="1"/>
</dbReference>
<dbReference type="GO" id="GO:0005096">
    <property type="term" value="F:GTPase activator activity"/>
    <property type="evidence" value="ECO:0007669"/>
    <property type="project" value="InterPro"/>
</dbReference>
<dbReference type="GO" id="GO:0008270">
    <property type="term" value="F:zinc ion binding"/>
    <property type="evidence" value="ECO:0007669"/>
    <property type="project" value="UniProtKB-KW"/>
</dbReference>
<evidence type="ECO:0000256" key="3">
    <source>
        <dbReference type="ARBA" id="ARBA00022833"/>
    </source>
</evidence>
<keyword evidence="7" id="KW-1185">Reference proteome</keyword>
<evidence type="ECO:0000256" key="2">
    <source>
        <dbReference type="ARBA" id="ARBA00022771"/>
    </source>
</evidence>
<evidence type="ECO:0000313" key="8">
    <source>
        <dbReference type="RefSeq" id="XP_021277235.1"/>
    </source>
</evidence>
<feature type="compositionally biased region" description="Polar residues" evidence="5">
    <location>
        <begin position="381"/>
        <end position="391"/>
    </location>
</feature>
<evidence type="ECO:0000256" key="4">
    <source>
        <dbReference type="PROSITE-ProRule" id="PRU00288"/>
    </source>
</evidence>
<dbReference type="RefSeq" id="XP_021277235.1">
    <property type="nucleotide sequence ID" value="XM_021421560.1"/>
</dbReference>
<dbReference type="SMART" id="SM00105">
    <property type="entry name" value="ArfGap"/>
    <property type="match status" value="1"/>
</dbReference>
<dbReference type="CDD" id="cd08838">
    <property type="entry name" value="ArfGap_AGFG"/>
    <property type="match status" value="1"/>
</dbReference>
<dbReference type="PROSITE" id="PS50115">
    <property type="entry name" value="ARFGAP"/>
    <property type="match status" value="1"/>
</dbReference>